<protein>
    <submittedName>
        <fullName evidence="1">Putative T5 A1-like protein</fullName>
    </submittedName>
</protein>
<name>K4JQN7_9CAUD</name>
<dbReference type="EMBL" id="JX100814">
    <property type="protein sequence ID" value="AFU86605.1"/>
    <property type="molecule type" value="Genomic_DNA"/>
</dbReference>
<accession>K4JQN7</accession>
<dbReference type="Proteomes" id="UP000000461">
    <property type="component" value="Segment"/>
</dbReference>
<dbReference type="OrthoDB" id="10264at10239"/>
<dbReference type="KEGG" id="vg:13995904"/>
<organism evidence="1 2">
    <name type="scientific">Caulobacter phage CcrRogue</name>
    <dbReference type="NCBI Taxonomy" id="2927986"/>
    <lineage>
        <taxon>Viruses</taxon>
        <taxon>Duplodnaviria</taxon>
        <taxon>Heunggongvirae</taxon>
        <taxon>Uroviricota</taxon>
        <taxon>Caudoviricetes</taxon>
        <taxon>Jeanschmidtviridae</taxon>
        <taxon>Poindextervirus</taxon>
        <taxon>Poindextervirus rogue</taxon>
    </lineage>
</organism>
<keyword evidence="2" id="KW-1185">Reference proteome</keyword>
<proteinExistence type="predicted"/>
<evidence type="ECO:0000313" key="1">
    <source>
        <dbReference type="EMBL" id="AFU86605.1"/>
    </source>
</evidence>
<evidence type="ECO:0000313" key="2">
    <source>
        <dbReference type="Proteomes" id="UP000000461"/>
    </source>
</evidence>
<reference evidence="1 2" key="1">
    <citation type="journal article" date="2012" name="BMC Genomics">
        <title>The Caulobacter crescentus phage phiCbK: genomics of a canonical phage.</title>
        <authorList>
            <person name="Gill J.J."/>
            <person name="Berry J.D."/>
            <person name="Russell W.K."/>
            <person name="Lessor L."/>
            <person name="Escobar Garcia D.A."/>
            <person name="Hernandez D."/>
            <person name="Kane A."/>
            <person name="Keene J."/>
            <person name="Maddox M."/>
            <person name="Martin R."/>
            <person name="Mohan S."/>
            <person name="Thorn A.M."/>
            <person name="Russell D.H."/>
            <person name="Young R."/>
        </authorList>
    </citation>
    <scope>NUCLEOTIDE SEQUENCE [LARGE SCALE GENOMIC DNA]</scope>
</reference>
<sequence>MPAEFEHASKAAKRMKVTLPKDGPFDIYSVEPIELLAMVKKAGGQRAFSRKYSVKRTTLQNRLYAMRKDPFSHRPIPEARVIPVGPDTGRRRFILSSAQDATYVHDEFVDNLEAYAEYLRQDAPCDIMIAGFTYSKRLFEDHAKHASVYHERVMDYLIVDRVQLGDRVEFLGNINALPTNVNPISGLKTYSGERWGIFPHAKVQLASIATMKDQPSKQNMTTGAVTKPNYIPKLAGQKAQHHHQLGAVLVEIDEDGTFFCRHLLGDKDGSFYDLDRFVQDGKVTEAHRITALTPGDIHVAQIDPQVSAGTFGFFPTEQRSANGRVWVKQATPSMIDVLRPENVFLHDVSDFRARNHHNISDPHDRYWLYINGTESVEEELREVAMFMSVLAAEHPDTEIAVVESNHDLALEKWLKTADYRQDPVNAEFFLECQARKYRSIRERESGFSIFSWVMQNKFTAWACEGVKFLFQDQSHMKGKVEHSVHGHNGTNGSRGNIKQFAELGPKVTFGHTHSPGIYESAYNTGTTSLLDMGYNKGPSSWAHTHCVQYPNGKRALITFTGSRWHL</sequence>
<gene>
    <name evidence="1" type="ORF">CcrRogue_gp123</name>
</gene>